<keyword evidence="6 21" id="KW-0732">Signal</keyword>
<comment type="similarity">
    <text evidence="18">Belongs to the protein kinase superfamily. Ser/Thr protein kinase family.</text>
</comment>
<dbReference type="SMART" id="SM00473">
    <property type="entry name" value="PAN_AP"/>
    <property type="match status" value="1"/>
</dbReference>
<evidence type="ECO:0000313" key="27">
    <source>
        <dbReference type="Proteomes" id="UP001054252"/>
    </source>
</evidence>
<dbReference type="InterPro" id="IPR003609">
    <property type="entry name" value="Pan_app"/>
</dbReference>
<dbReference type="FunFam" id="1.10.510.10:FF:000060">
    <property type="entry name" value="G-type lectin S-receptor-like serine/threonine-protein kinase"/>
    <property type="match status" value="1"/>
</dbReference>
<feature type="domain" description="Protein kinase" evidence="22">
    <location>
        <begin position="519"/>
        <end position="808"/>
    </location>
</feature>
<dbReference type="Gene3D" id="2.90.10.10">
    <property type="entry name" value="Bulb-type lectin domain"/>
    <property type="match status" value="1"/>
</dbReference>
<evidence type="ECO:0000313" key="26">
    <source>
        <dbReference type="EMBL" id="GKV30833.1"/>
    </source>
</evidence>
<reference evidence="26 27" key="1">
    <citation type="journal article" date="2021" name="Commun. Biol.">
        <title>The genome of Shorea leprosula (Dipterocarpaceae) highlights the ecological relevance of drought in aseasonal tropical rainforests.</title>
        <authorList>
            <person name="Ng K.K.S."/>
            <person name="Kobayashi M.J."/>
            <person name="Fawcett J.A."/>
            <person name="Hatakeyama M."/>
            <person name="Paape T."/>
            <person name="Ng C.H."/>
            <person name="Ang C.C."/>
            <person name="Tnah L.H."/>
            <person name="Lee C.T."/>
            <person name="Nishiyama T."/>
            <person name="Sese J."/>
            <person name="O'Brien M.J."/>
            <person name="Copetti D."/>
            <person name="Mohd Noor M.I."/>
            <person name="Ong R.C."/>
            <person name="Putra M."/>
            <person name="Sireger I.Z."/>
            <person name="Indrioko S."/>
            <person name="Kosugi Y."/>
            <person name="Izuno A."/>
            <person name="Isagi Y."/>
            <person name="Lee S.L."/>
            <person name="Shimizu K.K."/>
        </authorList>
    </citation>
    <scope>NUCLEOTIDE SEQUENCE [LARGE SCALE GENOMIC DNA]</scope>
    <source>
        <strain evidence="26">214</strain>
    </source>
</reference>
<feature type="domain" description="Bulb-type lectin" evidence="24">
    <location>
        <begin position="23"/>
        <end position="148"/>
    </location>
</feature>
<evidence type="ECO:0000256" key="11">
    <source>
        <dbReference type="ARBA" id="ARBA00022989"/>
    </source>
</evidence>
<dbReference type="GO" id="GO:0005886">
    <property type="term" value="C:plasma membrane"/>
    <property type="evidence" value="ECO:0007669"/>
    <property type="project" value="UniProtKB-SubCell"/>
</dbReference>
<comment type="caution">
    <text evidence="26">The sequence shown here is derived from an EMBL/GenBank/DDBJ whole genome shotgun (WGS) entry which is preliminary data.</text>
</comment>
<keyword evidence="11 20" id="KW-1133">Transmembrane helix</keyword>
<evidence type="ECO:0000256" key="21">
    <source>
        <dbReference type="SAM" id="SignalP"/>
    </source>
</evidence>
<evidence type="ECO:0000256" key="20">
    <source>
        <dbReference type="SAM" id="Phobius"/>
    </source>
</evidence>
<dbReference type="Gene3D" id="1.10.510.10">
    <property type="entry name" value="Transferase(Phosphotransferase) domain 1"/>
    <property type="match status" value="1"/>
</dbReference>
<dbReference type="CDD" id="cd14066">
    <property type="entry name" value="STKc_IRAK"/>
    <property type="match status" value="1"/>
</dbReference>
<evidence type="ECO:0000256" key="3">
    <source>
        <dbReference type="ARBA" id="ARBA00022527"/>
    </source>
</evidence>
<dbReference type="InterPro" id="IPR036426">
    <property type="entry name" value="Bulb-type_lectin_dom_sf"/>
</dbReference>
<keyword evidence="3 18" id="KW-0723">Serine/threonine-protein kinase</keyword>
<dbReference type="GO" id="GO:0004674">
    <property type="term" value="F:protein serine/threonine kinase activity"/>
    <property type="evidence" value="ECO:0007669"/>
    <property type="project" value="UniProtKB-KW"/>
</dbReference>
<dbReference type="InterPro" id="IPR001245">
    <property type="entry name" value="Ser-Thr/Tyr_kinase_cat_dom"/>
</dbReference>
<dbReference type="Proteomes" id="UP001054252">
    <property type="component" value="Unassembled WGS sequence"/>
</dbReference>
<keyword evidence="5 20" id="KW-0812">Transmembrane</keyword>
<keyword evidence="8 18" id="KW-0547">Nucleotide-binding</keyword>
<evidence type="ECO:0000256" key="19">
    <source>
        <dbReference type="PROSITE-ProRule" id="PRU00076"/>
    </source>
</evidence>
<evidence type="ECO:0000256" key="18">
    <source>
        <dbReference type="PIRNR" id="PIRNR000641"/>
    </source>
</evidence>
<dbReference type="CDD" id="cd01098">
    <property type="entry name" value="PAN_AP_plant"/>
    <property type="match status" value="1"/>
</dbReference>
<dbReference type="PROSITE" id="PS50927">
    <property type="entry name" value="BULB_LECTIN"/>
    <property type="match status" value="1"/>
</dbReference>
<evidence type="ECO:0000256" key="2">
    <source>
        <dbReference type="ARBA" id="ARBA00022475"/>
    </source>
</evidence>
<evidence type="ECO:0000256" key="16">
    <source>
        <dbReference type="ARBA" id="ARBA00047899"/>
    </source>
</evidence>
<dbReference type="SUPFAM" id="SSF51110">
    <property type="entry name" value="alpha-D-mannose-specific plant lectins"/>
    <property type="match status" value="1"/>
</dbReference>
<dbReference type="Pfam" id="PF00954">
    <property type="entry name" value="S_locus_glycop"/>
    <property type="match status" value="1"/>
</dbReference>
<evidence type="ECO:0000259" key="25">
    <source>
        <dbReference type="PROSITE" id="PS50948"/>
    </source>
</evidence>
<dbReference type="PIRSF" id="PIRSF000641">
    <property type="entry name" value="SRK"/>
    <property type="match status" value="1"/>
</dbReference>
<keyword evidence="4 18" id="KW-0808">Transferase</keyword>
<keyword evidence="10 18" id="KW-0067">ATP-binding</keyword>
<feature type="domain" description="Apple" evidence="25">
    <location>
        <begin position="344"/>
        <end position="426"/>
    </location>
</feature>
<evidence type="ECO:0000256" key="6">
    <source>
        <dbReference type="ARBA" id="ARBA00022729"/>
    </source>
</evidence>
<dbReference type="GO" id="GO:0005524">
    <property type="term" value="F:ATP binding"/>
    <property type="evidence" value="ECO:0007669"/>
    <property type="project" value="UniProtKB-KW"/>
</dbReference>
<evidence type="ECO:0000256" key="10">
    <source>
        <dbReference type="ARBA" id="ARBA00022840"/>
    </source>
</evidence>
<keyword evidence="13" id="KW-1015">Disulfide bond</keyword>
<dbReference type="SUPFAM" id="SSF56112">
    <property type="entry name" value="Protein kinase-like (PK-like)"/>
    <property type="match status" value="1"/>
</dbReference>
<evidence type="ECO:0000256" key="8">
    <source>
        <dbReference type="ARBA" id="ARBA00022741"/>
    </source>
</evidence>
<evidence type="ECO:0000256" key="9">
    <source>
        <dbReference type="ARBA" id="ARBA00022777"/>
    </source>
</evidence>
<dbReference type="PROSITE" id="PS50948">
    <property type="entry name" value="PAN"/>
    <property type="match status" value="1"/>
</dbReference>
<feature type="chain" id="PRO_5043652391" description="Receptor-like serine/threonine-protein kinase" evidence="21">
    <location>
        <begin position="23"/>
        <end position="836"/>
    </location>
</feature>
<dbReference type="Gene3D" id="3.30.200.20">
    <property type="entry name" value="Phosphorylase Kinase, domain 1"/>
    <property type="match status" value="1"/>
</dbReference>
<dbReference type="InterPro" id="IPR024171">
    <property type="entry name" value="SRK-like_kinase"/>
</dbReference>
<evidence type="ECO:0000256" key="12">
    <source>
        <dbReference type="ARBA" id="ARBA00023136"/>
    </source>
</evidence>
<dbReference type="AlphaFoldDB" id="A0AAV5L0P8"/>
<comment type="subcellular location">
    <subcellularLocation>
        <location evidence="1">Cell membrane</location>
        <topology evidence="1">Single-pass type I membrane protein</topology>
    </subcellularLocation>
</comment>
<keyword evidence="2" id="KW-1003">Cell membrane</keyword>
<feature type="transmembrane region" description="Helical" evidence="20">
    <location>
        <begin position="445"/>
        <end position="467"/>
    </location>
</feature>
<dbReference type="InterPro" id="IPR000858">
    <property type="entry name" value="S_locus_glycoprot_dom"/>
</dbReference>
<gene>
    <name evidence="26" type="ORF">SLEP1_g39608</name>
</gene>
<dbReference type="FunFam" id="3.30.200.20:FF:000330">
    <property type="entry name" value="G-type lectin S-receptor-like serine/threonine-protein kinase At4g03230"/>
    <property type="match status" value="1"/>
</dbReference>
<dbReference type="EC" id="2.7.11.1" evidence="18"/>
<evidence type="ECO:0000256" key="17">
    <source>
        <dbReference type="ARBA" id="ARBA00048679"/>
    </source>
</evidence>
<evidence type="ECO:0000256" key="7">
    <source>
        <dbReference type="ARBA" id="ARBA00022734"/>
    </source>
</evidence>
<evidence type="ECO:0000256" key="5">
    <source>
        <dbReference type="ARBA" id="ARBA00022692"/>
    </source>
</evidence>
<dbReference type="CDD" id="cd00028">
    <property type="entry name" value="B_lectin"/>
    <property type="match status" value="1"/>
</dbReference>
<keyword evidence="7" id="KW-0430">Lectin</keyword>
<organism evidence="26 27">
    <name type="scientific">Rubroshorea leprosula</name>
    <dbReference type="NCBI Taxonomy" id="152421"/>
    <lineage>
        <taxon>Eukaryota</taxon>
        <taxon>Viridiplantae</taxon>
        <taxon>Streptophyta</taxon>
        <taxon>Embryophyta</taxon>
        <taxon>Tracheophyta</taxon>
        <taxon>Spermatophyta</taxon>
        <taxon>Magnoliopsida</taxon>
        <taxon>eudicotyledons</taxon>
        <taxon>Gunneridae</taxon>
        <taxon>Pentapetalae</taxon>
        <taxon>rosids</taxon>
        <taxon>malvids</taxon>
        <taxon>Malvales</taxon>
        <taxon>Dipterocarpaceae</taxon>
        <taxon>Rubroshorea</taxon>
    </lineage>
</organism>
<dbReference type="EMBL" id="BPVZ01000089">
    <property type="protein sequence ID" value="GKV30833.1"/>
    <property type="molecule type" value="Genomic_DNA"/>
</dbReference>
<dbReference type="Pfam" id="PF07714">
    <property type="entry name" value="PK_Tyr_Ser-Thr"/>
    <property type="match status" value="1"/>
</dbReference>
<evidence type="ECO:0000259" key="22">
    <source>
        <dbReference type="PROSITE" id="PS50011"/>
    </source>
</evidence>
<dbReference type="SMART" id="SM00108">
    <property type="entry name" value="B_lectin"/>
    <property type="match status" value="1"/>
</dbReference>
<keyword evidence="19" id="KW-0245">EGF-like domain</keyword>
<keyword evidence="14" id="KW-0675">Receptor</keyword>
<comment type="catalytic activity">
    <reaction evidence="17 18">
        <text>L-seryl-[protein] + ATP = O-phospho-L-seryl-[protein] + ADP + H(+)</text>
        <dbReference type="Rhea" id="RHEA:17989"/>
        <dbReference type="Rhea" id="RHEA-COMP:9863"/>
        <dbReference type="Rhea" id="RHEA-COMP:11604"/>
        <dbReference type="ChEBI" id="CHEBI:15378"/>
        <dbReference type="ChEBI" id="CHEBI:29999"/>
        <dbReference type="ChEBI" id="CHEBI:30616"/>
        <dbReference type="ChEBI" id="CHEBI:83421"/>
        <dbReference type="ChEBI" id="CHEBI:456216"/>
        <dbReference type="EC" id="2.7.11.1"/>
    </reaction>
</comment>
<dbReference type="PROSITE" id="PS50011">
    <property type="entry name" value="PROTEIN_KINASE_DOM"/>
    <property type="match status" value="1"/>
</dbReference>
<evidence type="ECO:0000259" key="24">
    <source>
        <dbReference type="PROSITE" id="PS50927"/>
    </source>
</evidence>
<keyword evidence="15" id="KW-0325">Glycoprotein</keyword>
<keyword evidence="12 20" id="KW-0472">Membrane</keyword>
<feature type="signal peptide" evidence="21">
    <location>
        <begin position="1"/>
        <end position="22"/>
    </location>
</feature>
<keyword evidence="9 18" id="KW-0418">Kinase</keyword>
<evidence type="ECO:0000256" key="4">
    <source>
        <dbReference type="ARBA" id="ARBA00022679"/>
    </source>
</evidence>
<comment type="caution">
    <text evidence="19">Lacks conserved residue(s) required for the propagation of feature annotation.</text>
</comment>
<keyword evidence="27" id="KW-1185">Reference proteome</keyword>
<evidence type="ECO:0000259" key="23">
    <source>
        <dbReference type="PROSITE" id="PS50026"/>
    </source>
</evidence>
<evidence type="ECO:0000256" key="13">
    <source>
        <dbReference type="ARBA" id="ARBA00023157"/>
    </source>
</evidence>
<evidence type="ECO:0000256" key="14">
    <source>
        <dbReference type="ARBA" id="ARBA00023170"/>
    </source>
</evidence>
<accession>A0AAV5L0P8</accession>
<dbReference type="InterPro" id="IPR011009">
    <property type="entry name" value="Kinase-like_dom_sf"/>
</dbReference>
<dbReference type="CDD" id="cd00054">
    <property type="entry name" value="EGF_CA"/>
    <property type="match status" value="1"/>
</dbReference>
<dbReference type="InterPro" id="IPR000742">
    <property type="entry name" value="EGF"/>
</dbReference>
<dbReference type="FunFam" id="2.90.10.10:FF:000029">
    <property type="entry name" value="G-type lectin S-receptor-like serine/threonine-protein kinase"/>
    <property type="match status" value="1"/>
</dbReference>
<protein>
    <recommendedName>
        <fullName evidence="18">Receptor-like serine/threonine-protein kinase</fullName>
        <ecNumber evidence="18">2.7.11.1</ecNumber>
    </recommendedName>
</protein>
<dbReference type="InterPro" id="IPR000719">
    <property type="entry name" value="Prot_kinase_dom"/>
</dbReference>
<feature type="domain" description="EGF-like" evidence="23">
    <location>
        <begin position="285"/>
        <end position="323"/>
    </location>
</feature>
<dbReference type="InterPro" id="IPR001480">
    <property type="entry name" value="Bulb-type_lectin_dom"/>
</dbReference>
<dbReference type="GO" id="GO:0030246">
    <property type="term" value="F:carbohydrate binding"/>
    <property type="evidence" value="ECO:0007669"/>
    <property type="project" value="UniProtKB-KW"/>
</dbReference>
<dbReference type="PROSITE" id="PS50026">
    <property type="entry name" value="EGF_3"/>
    <property type="match status" value="1"/>
</dbReference>
<dbReference type="PROSITE" id="PS00108">
    <property type="entry name" value="PROTEIN_KINASE_ST"/>
    <property type="match status" value="1"/>
</dbReference>
<name>A0AAV5L0P8_9ROSI</name>
<dbReference type="SMART" id="SM00220">
    <property type="entry name" value="S_TKc"/>
    <property type="match status" value="1"/>
</dbReference>
<dbReference type="Pfam" id="PF01453">
    <property type="entry name" value="B_lectin"/>
    <property type="match status" value="1"/>
</dbReference>
<proteinExistence type="inferred from homology"/>
<evidence type="ECO:0000256" key="1">
    <source>
        <dbReference type="ARBA" id="ARBA00004251"/>
    </source>
</evidence>
<dbReference type="InterPro" id="IPR008271">
    <property type="entry name" value="Ser/Thr_kinase_AS"/>
</dbReference>
<dbReference type="PANTHER" id="PTHR27002">
    <property type="entry name" value="RECEPTOR-LIKE SERINE/THREONINE-PROTEIN KINASE SD1-8"/>
    <property type="match status" value="1"/>
</dbReference>
<dbReference type="PANTHER" id="PTHR27002:SF1095">
    <property type="entry name" value="G-TYPE LECTIN S-RECEPTOR-LIKE SERINE_THREONINE-PROTEIN KINASE RKS1"/>
    <property type="match status" value="1"/>
</dbReference>
<comment type="catalytic activity">
    <reaction evidence="16 18">
        <text>L-threonyl-[protein] + ATP = O-phospho-L-threonyl-[protein] + ADP + H(+)</text>
        <dbReference type="Rhea" id="RHEA:46608"/>
        <dbReference type="Rhea" id="RHEA-COMP:11060"/>
        <dbReference type="Rhea" id="RHEA-COMP:11605"/>
        <dbReference type="ChEBI" id="CHEBI:15378"/>
        <dbReference type="ChEBI" id="CHEBI:30013"/>
        <dbReference type="ChEBI" id="CHEBI:30616"/>
        <dbReference type="ChEBI" id="CHEBI:61977"/>
        <dbReference type="ChEBI" id="CHEBI:456216"/>
        <dbReference type="EC" id="2.7.11.1"/>
    </reaction>
</comment>
<sequence>MDSGKLLMKKLLLCFLFWFSVSIDTITPIHSVKEGNIIVSGGNVFALGFFRPGSSRNRYIGIWYNQVPEQTVVWVANRDNPLSDSSGILSIDNQGNLVLHQGNQTLLPLWSTNVSISAGFKNSVAQLLDSGNLVLFQNDTKRTLLWQSFDYPSNTQLPYMKLGLDLRTGLNRFLTSWKSQDDPGIGDYSFRMDPKGFPQLSLYSGSARWWRAGTWTGRKWSGVPQMDQSYVIMNATFINNEDEVSIMWGVTGASIFTRMLVNESGVQRFTWDAQDNRWIGFWSVPKEECDFYKHCGPNSNCNPYPANKFECTCLPGYEPRSPQQWYLRESSGGCIKKRDNISMCHSGEGFVKVPRVKIPDTSVARADLNLGLKQCEEMCLGNCSCMAYANAYYQKDGGTGCLMWHGDLVDTRTYIDDGQDLYVRVDAVELAQYAKRKGPLDKNGILAILIVSMAAILFLVVVTCYLVRRKIKGTRRQKNDGSSSLFLKDSFKTNDFDENSSADLPFFDLRTIAAATNNFSPENKLGEGGFGPVYKGVLLSGKEIAIKRLSRYSGQGIEEFKNEITLIAKLQHRNLVRIIGCCIEDEEKMLIYEYLPNKSLDSFIFVETKKSLLDWRKRFEIICGIARGILYLHHDSRLRIIHRDLKASNVLLDASMNPKISDFGMVRIFGGDQIEGNTKRVVGTYGYMSPEYAMEGLFSIKSDVYSFGVLLLEIISGRKISSHYVDQSSTLNLIEHVWNLWKEGRAMEIVDSSLGEYSSSLADEFLRCIQIGLLCVQESAADRPTMSTVVSALGNDKAVLPPPNQPAFVVKKAHNVDASGGTGSNNEVTLTLVQPR</sequence>
<dbReference type="Pfam" id="PF08276">
    <property type="entry name" value="PAN_2"/>
    <property type="match status" value="1"/>
</dbReference>
<evidence type="ECO:0000256" key="15">
    <source>
        <dbReference type="ARBA" id="ARBA00023180"/>
    </source>
</evidence>
<dbReference type="GO" id="GO:0048544">
    <property type="term" value="P:recognition of pollen"/>
    <property type="evidence" value="ECO:0007669"/>
    <property type="project" value="InterPro"/>
</dbReference>